<keyword evidence="5" id="KW-0949">S-adenosyl-L-methionine</keyword>
<dbReference type="EC" id="2.1.1.72" evidence="2"/>
<comment type="similarity">
    <text evidence="1">Belongs to the N(4)/N(6)-methyltransferase family.</text>
</comment>
<dbReference type="Pfam" id="PF02086">
    <property type="entry name" value="MethyltransfD12"/>
    <property type="match status" value="1"/>
</dbReference>
<sequence length="286" mass="32076">MPSTPSPLRYPGGKTALFKLAEPLLEWNGLRKTTYAEPFAGGGGLALSLLFEGMVRRIVLNDIDPGIYSLWDAMLNRTDALTQLVTRTPITMDEWYRQREIYRAMKDVPSLELAFATLFLNRTNRSGVIKGGVIGGLEQKGEYKLDCRFQKPIIVEKIERIARYKRSISIARSDGQDFLRGMSHRTDRVVYFIDPPYFGKGSGLYTNFYTDEDHAALSNVVRGLGQPWVLTYDLVPQIQDLYAGFPQYAFDLNYTAAVKRVGTELMVTSQGISVAGIPQLRTTAVA</sequence>
<dbReference type="InterPro" id="IPR023095">
    <property type="entry name" value="Ade_MeTrfase_dom_2"/>
</dbReference>
<keyword evidence="4" id="KW-0808">Transferase</keyword>
<dbReference type="PANTHER" id="PTHR30481">
    <property type="entry name" value="DNA ADENINE METHYLASE"/>
    <property type="match status" value="1"/>
</dbReference>
<protein>
    <recommendedName>
        <fullName evidence="2">site-specific DNA-methyltransferase (adenine-specific)</fullName>
        <ecNumber evidence="2">2.1.1.72</ecNumber>
    </recommendedName>
</protein>
<evidence type="ECO:0000256" key="3">
    <source>
        <dbReference type="ARBA" id="ARBA00022603"/>
    </source>
</evidence>
<dbReference type="PIRSF" id="PIRSF000398">
    <property type="entry name" value="M_m6A_EcoRV"/>
    <property type="match status" value="1"/>
</dbReference>
<evidence type="ECO:0000256" key="2">
    <source>
        <dbReference type="ARBA" id="ARBA00011900"/>
    </source>
</evidence>
<accession>A0A1X7NB95</accession>
<keyword evidence="3 7" id="KW-0489">Methyltransferase</keyword>
<dbReference type="GO" id="GO:0032259">
    <property type="term" value="P:methylation"/>
    <property type="evidence" value="ECO:0007669"/>
    <property type="project" value="UniProtKB-KW"/>
</dbReference>
<dbReference type="GO" id="GO:0043565">
    <property type="term" value="F:sequence-specific DNA binding"/>
    <property type="evidence" value="ECO:0007669"/>
    <property type="project" value="TreeGrafter"/>
</dbReference>
<keyword evidence="8" id="KW-1185">Reference proteome</keyword>
<dbReference type="AlphaFoldDB" id="A0A1X7NB95"/>
<dbReference type="GO" id="GO:0009007">
    <property type="term" value="F:site-specific DNA-methyltransferase (adenine-specific) activity"/>
    <property type="evidence" value="ECO:0007669"/>
    <property type="project" value="UniProtKB-EC"/>
</dbReference>
<dbReference type="EMBL" id="FXBM01000001">
    <property type="protein sequence ID" value="SMH34225.1"/>
    <property type="molecule type" value="Genomic_DNA"/>
</dbReference>
<reference evidence="8" key="1">
    <citation type="submission" date="2017-04" db="EMBL/GenBank/DDBJ databases">
        <authorList>
            <person name="Varghese N."/>
            <person name="Submissions S."/>
        </authorList>
    </citation>
    <scope>NUCLEOTIDE SEQUENCE [LARGE SCALE GENOMIC DNA]</scope>
    <source>
        <strain evidence="8">VKM Ac-2121</strain>
    </source>
</reference>
<dbReference type="RefSeq" id="WP_085475403.1">
    <property type="nucleotide sequence ID" value="NZ_FXBM01000001.1"/>
</dbReference>
<proteinExistence type="inferred from homology"/>
<evidence type="ECO:0000256" key="4">
    <source>
        <dbReference type="ARBA" id="ARBA00022679"/>
    </source>
</evidence>
<dbReference type="OrthoDB" id="9805629at2"/>
<dbReference type="GO" id="GO:0006298">
    <property type="term" value="P:mismatch repair"/>
    <property type="evidence" value="ECO:0007669"/>
    <property type="project" value="TreeGrafter"/>
</dbReference>
<dbReference type="PRINTS" id="PR00505">
    <property type="entry name" value="D12N6MTFRASE"/>
</dbReference>
<evidence type="ECO:0000313" key="8">
    <source>
        <dbReference type="Proteomes" id="UP000193711"/>
    </source>
</evidence>
<evidence type="ECO:0000313" key="7">
    <source>
        <dbReference type="EMBL" id="SMH34225.1"/>
    </source>
</evidence>
<dbReference type="SUPFAM" id="SSF53335">
    <property type="entry name" value="S-adenosyl-L-methionine-dependent methyltransferases"/>
    <property type="match status" value="1"/>
</dbReference>
<dbReference type="InterPro" id="IPR029063">
    <property type="entry name" value="SAM-dependent_MTases_sf"/>
</dbReference>
<dbReference type="InterPro" id="IPR012327">
    <property type="entry name" value="MeTrfase_D12"/>
</dbReference>
<dbReference type="Gene3D" id="3.40.50.150">
    <property type="entry name" value="Vaccinia Virus protein VP39"/>
    <property type="match status" value="1"/>
</dbReference>
<evidence type="ECO:0000256" key="5">
    <source>
        <dbReference type="ARBA" id="ARBA00022691"/>
    </source>
</evidence>
<name>A0A1X7NB95_9MICO</name>
<dbReference type="Gene3D" id="1.10.1020.10">
    <property type="entry name" value="Adenine-specific Methyltransferase, Domain 2"/>
    <property type="match status" value="1"/>
</dbReference>
<dbReference type="GO" id="GO:1904047">
    <property type="term" value="F:S-adenosyl-L-methionine binding"/>
    <property type="evidence" value="ECO:0007669"/>
    <property type="project" value="TreeGrafter"/>
</dbReference>
<dbReference type="PANTHER" id="PTHR30481:SF2">
    <property type="entry name" value="SITE-SPECIFIC DNA-METHYLTRANSFERASE (ADENINE-SPECIFIC)"/>
    <property type="match status" value="1"/>
</dbReference>
<evidence type="ECO:0000256" key="1">
    <source>
        <dbReference type="ARBA" id="ARBA00006594"/>
    </source>
</evidence>
<evidence type="ECO:0000256" key="6">
    <source>
        <dbReference type="ARBA" id="ARBA00047942"/>
    </source>
</evidence>
<organism evidence="7 8">
    <name type="scientific">Rathayibacter oskolensis</name>
    <dbReference type="NCBI Taxonomy" id="1891671"/>
    <lineage>
        <taxon>Bacteria</taxon>
        <taxon>Bacillati</taxon>
        <taxon>Actinomycetota</taxon>
        <taxon>Actinomycetes</taxon>
        <taxon>Micrococcales</taxon>
        <taxon>Microbacteriaceae</taxon>
        <taxon>Rathayibacter</taxon>
    </lineage>
</organism>
<dbReference type="InterPro" id="IPR012263">
    <property type="entry name" value="M_m6A_EcoRV"/>
</dbReference>
<gene>
    <name evidence="7" type="ORF">SAMN06295885_0958</name>
</gene>
<dbReference type="GO" id="GO:0009307">
    <property type="term" value="P:DNA restriction-modification system"/>
    <property type="evidence" value="ECO:0007669"/>
    <property type="project" value="InterPro"/>
</dbReference>
<dbReference type="Proteomes" id="UP000193711">
    <property type="component" value="Unassembled WGS sequence"/>
</dbReference>
<comment type="catalytic activity">
    <reaction evidence="6">
        <text>a 2'-deoxyadenosine in DNA + S-adenosyl-L-methionine = an N(6)-methyl-2'-deoxyadenosine in DNA + S-adenosyl-L-homocysteine + H(+)</text>
        <dbReference type="Rhea" id="RHEA:15197"/>
        <dbReference type="Rhea" id="RHEA-COMP:12418"/>
        <dbReference type="Rhea" id="RHEA-COMP:12419"/>
        <dbReference type="ChEBI" id="CHEBI:15378"/>
        <dbReference type="ChEBI" id="CHEBI:57856"/>
        <dbReference type="ChEBI" id="CHEBI:59789"/>
        <dbReference type="ChEBI" id="CHEBI:90615"/>
        <dbReference type="ChEBI" id="CHEBI:90616"/>
        <dbReference type="EC" id="2.1.1.72"/>
    </reaction>
</comment>